<accession>A0A8T0HF50</accession>
<proteinExistence type="predicted"/>
<organism evidence="1 2">
    <name type="scientific">Ceratodon purpureus</name>
    <name type="common">Fire moss</name>
    <name type="synonym">Dicranum purpureum</name>
    <dbReference type="NCBI Taxonomy" id="3225"/>
    <lineage>
        <taxon>Eukaryota</taxon>
        <taxon>Viridiplantae</taxon>
        <taxon>Streptophyta</taxon>
        <taxon>Embryophyta</taxon>
        <taxon>Bryophyta</taxon>
        <taxon>Bryophytina</taxon>
        <taxon>Bryopsida</taxon>
        <taxon>Dicranidae</taxon>
        <taxon>Pseudoditrichales</taxon>
        <taxon>Ditrichaceae</taxon>
        <taxon>Ceratodon</taxon>
    </lineage>
</organism>
<keyword evidence="2" id="KW-1185">Reference proteome</keyword>
<dbReference type="AlphaFoldDB" id="A0A8T0HF50"/>
<reference evidence="1" key="1">
    <citation type="submission" date="2020-06" db="EMBL/GenBank/DDBJ databases">
        <title>WGS assembly of Ceratodon purpureus strain R40.</title>
        <authorList>
            <person name="Carey S.B."/>
            <person name="Jenkins J."/>
            <person name="Shu S."/>
            <person name="Lovell J.T."/>
            <person name="Sreedasyam A."/>
            <person name="Maumus F."/>
            <person name="Tiley G.P."/>
            <person name="Fernandez-Pozo N."/>
            <person name="Barry K."/>
            <person name="Chen C."/>
            <person name="Wang M."/>
            <person name="Lipzen A."/>
            <person name="Daum C."/>
            <person name="Saski C.A."/>
            <person name="Payton A.C."/>
            <person name="Mcbreen J.C."/>
            <person name="Conrad R.E."/>
            <person name="Kollar L.M."/>
            <person name="Olsson S."/>
            <person name="Huttunen S."/>
            <person name="Landis J.B."/>
            <person name="Wickett N.J."/>
            <person name="Johnson M.G."/>
            <person name="Rensing S.A."/>
            <person name="Grimwood J."/>
            <person name="Schmutz J."/>
            <person name="Mcdaniel S.F."/>
        </authorList>
    </citation>
    <scope>NUCLEOTIDE SEQUENCE</scope>
    <source>
        <strain evidence="1">R40</strain>
    </source>
</reference>
<evidence type="ECO:0000313" key="2">
    <source>
        <dbReference type="Proteomes" id="UP000822688"/>
    </source>
</evidence>
<name>A0A8T0HF50_CERPU</name>
<comment type="caution">
    <text evidence="1">The sequence shown here is derived from an EMBL/GenBank/DDBJ whole genome shotgun (WGS) entry which is preliminary data.</text>
</comment>
<sequence length="49" mass="5396">MPNARVRFGKTCLKSHLVRQLGQGFTDQPAKCVQSLSGGYGANRWSKLC</sequence>
<gene>
    <name evidence="1" type="ORF">KC19_7G152200</name>
</gene>
<protein>
    <submittedName>
        <fullName evidence="1">Uncharacterized protein</fullName>
    </submittedName>
</protein>
<dbReference type="EMBL" id="CM026428">
    <property type="protein sequence ID" value="KAG0567662.1"/>
    <property type="molecule type" value="Genomic_DNA"/>
</dbReference>
<dbReference type="Proteomes" id="UP000822688">
    <property type="component" value="Chromosome 7"/>
</dbReference>
<evidence type="ECO:0000313" key="1">
    <source>
        <dbReference type="EMBL" id="KAG0567662.1"/>
    </source>
</evidence>